<evidence type="ECO:0000256" key="4">
    <source>
        <dbReference type="ARBA" id="ARBA00022795"/>
    </source>
</evidence>
<keyword evidence="3" id="KW-0813">Transport</keyword>
<evidence type="ECO:0000256" key="8">
    <source>
        <dbReference type="SAM" id="Coils"/>
    </source>
</evidence>
<evidence type="ECO:0000313" key="10">
    <source>
        <dbReference type="EMBL" id="GEN30427.1"/>
    </source>
</evidence>
<keyword evidence="4" id="KW-1005">Bacterial flagellum biogenesis</keyword>
<dbReference type="GO" id="GO:0044781">
    <property type="term" value="P:bacterial-type flagellum organization"/>
    <property type="evidence" value="ECO:0007669"/>
    <property type="project" value="UniProtKB-KW"/>
</dbReference>
<dbReference type="GO" id="GO:0015031">
    <property type="term" value="P:protein transport"/>
    <property type="evidence" value="ECO:0007669"/>
    <property type="project" value="UniProtKB-KW"/>
</dbReference>
<dbReference type="GO" id="GO:0005829">
    <property type="term" value="C:cytosol"/>
    <property type="evidence" value="ECO:0007669"/>
    <property type="project" value="TreeGrafter"/>
</dbReference>
<dbReference type="Pfam" id="PF02108">
    <property type="entry name" value="FliH"/>
    <property type="match status" value="1"/>
</dbReference>
<dbReference type="PANTHER" id="PTHR34982:SF1">
    <property type="entry name" value="FLAGELLAR ASSEMBLY PROTEIN FLIH"/>
    <property type="match status" value="1"/>
</dbReference>
<accession>A0A511UV12</accession>
<keyword evidence="8" id="KW-0175">Coiled coil</keyword>
<dbReference type="EMBL" id="BJXW01000008">
    <property type="protein sequence ID" value="GEN30427.1"/>
    <property type="molecule type" value="Genomic_DNA"/>
</dbReference>
<dbReference type="RefSeq" id="WP_170226595.1">
    <property type="nucleotide sequence ID" value="NZ_BJXW01000008.1"/>
</dbReference>
<sequence length="245" mass="28811">MSNISQRQIKIKPIYPPQQDIQMKEPTINESNNIFEQIERAKTDLMQLKQQKKQLIDSTKQMIEEDKKRWSIEKKKLIEQAQKEGYKVGFVQGEQKGLEQYDSAIEHINDLSHKALEDYHQTIAQAEPDILQIAVNIAEKIIHHTLKNDVHLFHKLVKEAITNIENKQIITIYVQEQQYEMMLKQKEELMRILDQDSKLLIKLNKDLPEFGCQIEHQSGMLDVGIDTQLNEIRHVLNEFVMENSQ</sequence>
<evidence type="ECO:0000259" key="9">
    <source>
        <dbReference type="Pfam" id="PF02108"/>
    </source>
</evidence>
<evidence type="ECO:0000256" key="5">
    <source>
        <dbReference type="ARBA" id="ARBA00022927"/>
    </source>
</evidence>
<dbReference type="NCBIfam" id="TIGR03825">
    <property type="entry name" value="FliH_bacil"/>
    <property type="match status" value="1"/>
</dbReference>
<evidence type="ECO:0000256" key="1">
    <source>
        <dbReference type="ARBA" id="ARBA00003041"/>
    </source>
</evidence>
<proteinExistence type="inferred from homology"/>
<evidence type="ECO:0000256" key="2">
    <source>
        <dbReference type="ARBA" id="ARBA00006602"/>
    </source>
</evidence>
<feature type="coiled-coil region" evidence="8">
    <location>
        <begin position="31"/>
        <end position="80"/>
    </location>
</feature>
<comment type="similarity">
    <text evidence="2">Belongs to the FliH family.</text>
</comment>
<reference evidence="10 11" key="1">
    <citation type="submission" date="2019-07" db="EMBL/GenBank/DDBJ databases">
        <title>Whole genome shotgun sequence of Cerasibacillus quisquiliarum NBRC 102429.</title>
        <authorList>
            <person name="Hosoyama A."/>
            <person name="Uohara A."/>
            <person name="Ohji S."/>
            <person name="Ichikawa N."/>
        </authorList>
    </citation>
    <scope>NUCLEOTIDE SEQUENCE [LARGE SCALE GENOMIC DNA]</scope>
    <source>
        <strain evidence="10 11">NBRC 102429</strain>
    </source>
</reference>
<keyword evidence="11" id="KW-1185">Reference proteome</keyword>
<dbReference type="Proteomes" id="UP000321491">
    <property type="component" value="Unassembled WGS sequence"/>
</dbReference>
<dbReference type="InterPro" id="IPR051472">
    <property type="entry name" value="T3SS_Stator/FliH"/>
</dbReference>
<keyword evidence="6" id="KW-1006">Bacterial flagellum protein export</keyword>
<protein>
    <recommendedName>
        <fullName evidence="7">Flagellar assembly protein FliH</fullName>
    </recommendedName>
</protein>
<evidence type="ECO:0000313" key="11">
    <source>
        <dbReference type="Proteomes" id="UP000321491"/>
    </source>
</evidence>
<dbReference type="PANTHER" id="PTHR34982">
    <property type="entry name" value="YOP PROTEINS TRANSLOCATION PROTEIN L"/>
    <property type="match status" value="1"/>
</dbReference>
<organism evidence="10 11">
    <name type="scientific">Cerasibacillus quisquiliarum</name>
    <dbReference type="NCBI Taxonomy" id="227865"/>
    <lineage>
        <taxon>Bacteria</taxon>
        <taxon>Bacillati</taxon>
        <taxon>Bacillota</taxon>
        <taxon>Bacilli</taxon>
        <taxon>Bacillales</taxon>
        <taxon>Bacillaceae</taxon>
        <taxon>Cerasibacillus</taxon>
    </lineage>
</organism>
<dbReference type="InterPro" id="IPR022524">
    <property type="entry name" value="FliH_Bacilli"/>
</dbReference>
<keyword evidence="5" id="KW-0653">Protein transport</keyword>
<dbReference type="AlphaFoldDB" id="A0A511UV12"/>
<evidence type="ECO:0000256" key="3">
    <source>
        <dbReference type="ARBA" id="ARBA00022448"/>
    </source>
</evidence>
<feature type="domain" description="Flagellar assembly protein FliH/Type III secretion system HrpE" evidence="9">
    <location>
        <begin position="105"/>
        <end position="232"/>
    </location>
</feature>
<comment type="function">
    <text evidence="1">Needed for flagellar regrowth and assembly.</text>
</comment>
<comment type="caution">
    <text evidence="10">The sequence shown here is derived from an EMBL/GenBank/DDBJ whole genome shotgun (WGS) entry which is preliminary data.</text>
</comment>
<name>A0A511UV12_9BACI</name>
<dbReference type="InterPro" id="IPR018035">
    <property type="entry name" value="Flagellar_FliH/T3SS_HrpE"/>
</dbReference>
<evidence type="ECO:0000256" key="6">
    <source>
        <dbReference type="ARBA" id="ARBA00023225"/>
    </source>
</evidence>
<gene>
    <name evidence="10" type="ORF">CQU01_06650</name>
</gene>
<evidence type="ECO:0000256" key="7">
    <source>
        <dbReference type="NCBIfam" id="TIGR03825"/>
    </source>
</evidence>